<dbReference type="SMART" id="SM00220">
    <property type="entry name" value="S_TKc"/>
    <property type="match status" value="1"/>
</dbReference>
<reference evidence="2" key="1">
    <citation type="submission" date="2018-04" db="EMBL/GenBank/DDBJ databases">
        <title>Whole genome sequencing of Hypsizygus marmoreus.</title>
        <authorList>
            <person name="Choi I.-G."/>
            <person name="Min B."/>
            <person name="Kim J.-G."/>
            <person name="Kim S."/>
            <person name="Oh Y.-L."/>
            <person name="Kong W.-S."/>
            <person name="Park H."/>
            <person name="Jeong J."/>
            <person name="Song E.-S."/>
        </authorList>
    </citation>
    <scope>NUCLEOTIDE SEQUENCE [LARGE SCALE GENOMIC DNA]</scope>
    <source>
        <strain evidence="2">51987-8</strain>
    </source>
</reference>
<accession>A0A369J867</accession>
<dbReference type="SUPFAM" id="SSF56112">
    <property type="entry name" value="Protein kinase-like (PK-like)"/>
    <property type="match status" value="1"/>
</dbReference>
<dbReference type="OrthoDB" id="3066930at2759"/>
<name>A0A369J867_HYPMA</name>
<dbReference type="InParanoid" id="A0A369J867"/>
<dbReference type="EMBL" id="LUEZ02000124">
    <property type="protein sequence ID" value="RDB16605.1"/>
    <property type="molecule type" value="Genomic_DNA"/>
</dbReference>
<gene>
    <name evidence="2" type="ORF">Hypma_002798</name>
</gene>
<dbReference type="GO" id="GO:0005524">
    <property type="term" value="F:ATP binding"/>
    <property type="evidence" value="ECO:0007669"/>
    <property type="project" value="InterPro"/>
</dbReference>
<evidence type="ECO:0000259" key="1">
    <source>
        <dbReference type="SMART" id="SM00220"/>
    </source>
</evidence>
<dbReference type="Proteomes" id="UP000076154">
    <property type="component" value="Unassembled WGS sequence"/>
</dbReference>
<feature type="domain" description="Protein kinase" evidence="1">
    <location>
        <begin position="132"/>
        <end position="380"/>
    </location>
</feature>
<protein>
    <recommendedName>
        <fullName evidence="1">Protein kinase domain-containing protein</fullName>
    </recommendedName>
</protein>
<evidence type="ECO:0000313" key="3">
    <source>
        <dbReference type="Proteomes" id="UP000076154"/>
    </source>
</evidence>
<dbReference type="InterPro" id="IPR000719">
    <property type="entry name" value="Prot_kinase_dom"/>
</dbReference>
<sequence>MNVSEPPLDPSNAPIQFSIITNTTTHGHPGGSGNRTTIWVAVDNRETAICVCAPSLHGFRDFWLPQSEIFYVAVSTALHHGWTGVYISSEENAVSSLDMIPIPSNPAPGLSIPDNIGLPTYNANTFAPRDAYRLRTRCVQVIELDGQLLVSKQISEDNIVALQEEFDNYLRAQNSPYILPLQGLIREQQLYVEPETMRVRSRERIVGFLLPFVGILSQWLLGGEWTVEEKEFLAITLLDGVLDLERRGVYLSDLKKGNILLTPAGLKIIDLSSTAYTPGYIDRRITEASPRWTPYGLGRAFAELFLERHPSYQGATFIPFSATTPIKEVIKRCCTNFSDEFQSVEDLWEATTSLLQPIRERAHSKRITIPRLCEARLNRIENDASSWEESHFGQTRVGNEELSIWLPEFARESARRWFVTPDYDEAELWSDRKPTTPDPYEPRDISMVKKPFHSICWGNYHCNQSGDHLMIYWVVPCREIAVCVCTPLDGYHARLPESDIFRLAVQAAVDGGFIGVFIAIDNTISQYDAFPDTPPRPLNIVSLRVPNDIDIPIWDEDDPQLLYHDILMFRDHDMQLVKLNDSYFVYKYTRGDLASLQEELDRYIQLRGSPHILNLQGLVRVTERHIDPKTFRVESWSRISGFLLPFTGAWSNWWIGGEWIIRNKEYLAVRLLEAVLAIEHSGVHLTELSKDNILLTSEGLKIISLSSCSRHSALSLDDTRLDPAARTVFALGKAFAELFLERHPSAGAHTYIAASTPPVFVNIIKRCCAIRTSPYRSVEDLYNDISDSLVEIRSRSMSITGLAFYRESFFGTQGATNDEMQFGQTNLGPYPQPWIPPSTVEKRRMYWEPPESHEAELWIDVYESDGQASNPEEIRD</sequence>
<organism evidence="2 3">
    <name type="scientific">Hypsizygus marmoreus</name>
    <name type="common">White beech mushroom</name>
    <name type="synonym">Agaricus marmoreus</name>
    <dbReference type="NCBI Taxonomy" id="39966"/>
    <lineage>
        <taxon>Eukaryota</taxon>
        <taxon>Fungi</taxon>
        <taxon>Dikarya</taxon>
        <taxon>Basidiomycota</taxon>
        <taxon>Agaricomycotina</taxon>
        <taxon>Agaricomycetes</taxon>
        <taxon>Agaricomycetidae</taxon>
        <taxon>Agaricales</taxon>
        <taxon>Tricholomatineae</taxon>
        <taxon>Lyophyllaceae</taxon>
        <taxon>Hypsizygus</taxon>
    </lineage>
</organism>
<proteinExistence type="predicted"/>
<dbReference type="Gene3D" id="1.10.510.10">
    <property type="entry name" value="Transferase(Phosphotransferase) domain 1"/>
    <property type="match status" value="1"/>
</dbReference>
<dbReference type="GO" id="GO:0004672">
    <property type="term" value="F:protein kinase activity"/>
    <property type="evidence" value="ECO:0007669"/>
    <property type="project" value="InterPro"/>
</dbReference>
<dbReference type="AlphaFoldDB" id="A0A369J867"/>
<dbReference type="InterPro" id="IPR011009">
    <property type="entry name" value="Kinase-like_dom_sf"/>
</dbReference>
<keyword evidence="3" id="KW-1185">Reference proteome</keyword>
<comment type="caution">
    <text evidence="2">The sequence shown here is derived from an EMBL/GenBank/DDBJ whole genome shotgun (WGS) entry which is preliminary data.</text>
</comment>
<evidence type="ECO:0000313" key="2">
    <source>
        <dbReference type="EMBL" id="RDB16605.1"/>
    </source>
</evidence>